<organism evidence="2">
    <name type="scientific">freshwater metagenome</name>
    <dbReference type="NCBI Taxonomy" id="449393"/>
    <lineage>
        <taxon>unclassified sequences</taxon>
        <taxon>metagenomes</taxon>
        <taxon>ecological metagenomes</taxon>
    </lineage>
</organism>
<gene>
    <name evidence="2" type="ORF">UFOPK1843_00859</name>
</gene>
<dbReference type="Pfam" id="PF03848">
    <property type="entry name" value="TehB"/>
    <property type="match status" value="1"/>
</dbReference>
<accession>A0A6J6HKB9</accession>
<evidence type="ECO:0000313" key="2">
    <source>
        <dbReference type="EMBL" id="CAB4611474.1"/>
    </source>
</evidence>
<dbReference type="AlphaFoldDB" id="A0A6J6HKB9"/>
<dbReference type="InterPro" id="IPR015985">
    <property type="entry name" value="TehB-like_dom"/>
</dbReference>
<dbReference type="InterPro" id="IPR029063">
    <property type="entry name" value="SAM-dependent_MTases_sf"/>
</dbReference>
<protein>
    <submittedName>
        <fullName evidence="2">Unannotated protein</fullName>
    </submittedName>
</protein>
<proteinExistence type="predicted"/>
<reference evidence="2" key="1">
    <citation type="submission" date="2020-05" db="EMBL/GenBank/DDBJ databases">
        <authorList>
            <person name="Chiriac C."/>
            <person name="Salcher M."/>
            <person name="Ghai R."/>
            <person name="Kavagutti S V."/>
        </authorList>
    </citation>
    <scope>NUCLEOTIDE SEQUENCE</scope>
</reference>
<name>A0A6J6HKB9_9ZZZZ</name>
<sequence>MAKVSSDYWDKKYEIEDFLYTKVENRFVVEYCSPLKPGRAIDLAGGEGRNSVWLAKQGWTSENIDFSPVALRKYADYAVEAGVASSCLATVADATSFVPQQDQVELGLIGYLQTPGSELKKAIRRLGKHVVPGGHLFGVWHARANLAGGFGGPRDPRVLPTVGFLKRALWGQGFEVLECTLRDGQIQTKEGLKPSITVVLLARKRG</sequence>
<evidence type="ECO:0000259" key="1">
    <source>
        <dbReference type="Pfam" id="PF03848"/>
    </source>
</evidence>
<dbReference type="SUPFAM" id="SSF53335">
    <property type="entry name" value="S-adenosyl-L-methionine-dependent methyltransferases"/>
    <property type="match status" value="1"/>
</dbReference>
<dbReference type="Gene3D" id="3.40.50.150">
    <property type="entry name" value="Vaccinia Virus protein VP39"/>
    <property type="match status" value="1"/>
</dbReference>
<feature type="domain" description="Tellurite resistance methyltransferase TehB-like" evidence="1">
    <location>
        <begin position="6"/>
        <end position="67"/>
    </location>
</feature>
<dbReference type="EMBL" id="CAEZUR010000066">
    <property type="protein sequence ID" value="CAB4611474.1"/>
    <property type="molecule type" value="Genomic_DNA"/>
</dbReference>